<dbReference type="EMBL" id="JARYMX010000001">
    <property type="protein sequence ID" value="KAJ9565654.1"/>
    <property type="molecule type" value="Genomic_DNA"/>
</dbReference>
<gene>
    <name evidence="1" type="ORF">OSB04_001620</name>
</gene>
<reference evidence="1" key="1">
    <citation type="submission" date="2023-03" db="EMBL/GenBank/DDBJ databases">
        <title>Chromosome-scale reference genome and RAD-based genetic map of yellow starthistle (Centaurea solstitialis) reveal putative structural variation and QTLs associated with invader traits.</title>
        <authorList>
            <person name="Reatini B."/>
            <person name="Cang F.A."/>
            <person name="Jiang Q."/>
            <person name="Mckibben M.T.W."/>
            <person name="Barker M.S."/>
            <person name="Rieseberg L.H."/>
            <person name="Dlugosch K.M."/>
        </authorList>
    </citation>
    <scope>NUCLEOTIDE SEQUENCE</scope>
    <source>
        <strain evidence="1">CAN-66</strain>
        <tissue evidence="1">Leaf</tissue>
    </source>
</reference>
<organism evidence="1 2">
    <name type="scientific">Centaurea solstitialis</name>
    <name type="common">yellow star-thistle</name>
    <dbReference type="NCBI Taxonomy" id="347529"/>
    <lineage>
        <taxon>Eukaryota</taxon>
        <taxon>Viridiplantae</taxon>
        <taxon>Streptophyta</taxon>
        <taxon>Embryophyta</taxon>
        <taxon>Tracheophyta</taxon>
        <taxon>Spermatophyta</taxon>
        <taxon>Magnoliopsida</taxon>
        <taxon>eudicotyledons</taxon>
        <taxon>Gunneridae</taxon>
        <taxon>Pentapetalae</taxon>
        <taxon>asterids</taxon>
        <taxon>campanulids</taxon>
        <taxon>Asterales</taxon>
        <taxon>Asteraceae</taxon>
        <taxon>Carduoideae</taxon>
        <taxon>Cardueae</taxon>
        <taxon>Centaureinae</taxon>
        <taxon>Centaurea</taxon>
    </lineage>
</organism>
<dbReference type="Proteomes" id="UP001172457">
    <property type="component" value="Chromosome 1"/>
</dbReference>
<proteinExistence type="predicted"/>
<dbReference type="PANTHER" id="PTHR11439">
    <property type="entry name" value="GAG-POL-RELATED RETROTRANSPOSON"/>
    <property type="match status" value="1"/>
</dbReference>
<dbReference type="PANTHER" id="PTHR11439:SF474">
    <property type="entry name" value="SWIM-TYPE DOMAIN-CONTAINING PROTEIN"/>
    <property type="match status" value="1"/>
</dbReference>
<evidence type="ECO:0000313" key="2">
    <source>
        <dbReference type="Proteomes" id="UP001172457"/>
    </source>
</evidence>
<keyword evidence="2" id="KW-1185">Reference proteome</keyword>
<sequence>MVNTTSELVWITHLLRDLHASPTTSPALFCDNKSAIFLSQNLVAHKRAKHIDIDYHFVRELMSKSVIPFYTPEESLRLINGKWKLTGPNFPVWKLHLDNVLSAQGKLYVLDKPISRPKSNSPEKEFAQYFKYLADESDVMSVLIFPLPLTMSDREDGEHRAIPHGHPEHGLLCDQKSQV</sequence>
<name>A0AA38WUJ3_9ASTR</name>
<accession>A0AA38WUJ3</accession>
<dbReference type="CDD" id="cd09272">
    <property type="entry name" value="RNase_HI_RT_Ty1"/>
    <property type="match status" value="1"/>
</dbReference>
<dbReference type="AlphaFoldDB" id="A0AA38WUJ3"/>
<evidence type="ECO:0000313" key="1">
    <source>
        <dbReference type="EMBL" id="KAJ9565654.1"/>
    </source>
</evidence>
<protein>
    <submittedName>
        <fullName evidence="1">Uncharacterized protein</fullName>
    </submittedName>
</protein>
<comment type="caution">
    <text evidence="1">The sequence shown here is derived from an EMBL/GenBank/DDBJ whole genome shotgun (WGS) entry which is preliminary data.</text>
</comment>